<keyword evidence="2" id="KW-0106">Calcium</keyword>
<evidence type="ECO:0000256" key="3">
    <source>
        <dbReference type="SAM" id="MobiDB-lite"/>
    </source>
</evidence>
<evidence type="ECO:0000256" key="1">
    <source>
        <dbReference type="ARBA" id="ARBA00005350"/>
    </source>
</evidence>
<comment type="caution">
    <text evidence="4">The sequence shown here is derived from an EMBL/GenBank/DDBJ whole genome shotgun (WGS) entry which is preliminary data.</text>
</comment>
<dbReference type="PANTHER" id="PTHR23248:SF9">
    <property type="entry name" value="PHOSPHOLIPID SCRAMBLASE"/>
    <property type="match status" value="1"/>
</dbReference>
<keyword evidence="2" id="KW-0564">Palmitate</keyword>
<keyword evidence="5" id="KW-1185">Reference proteome</keyword>
<evidence type="ECO:0000256" key="2">
    <source>
        <dbReference type="RuleBase" id="RU363116"/>
    </source>
</evidence>
<organism evidence="4 5">
    <name type="scientific">Patella caerulea</name>
    <name type="common">Rayed Mediterranean limpet</name>
    <dbReference type="NCBI Taxonomy" id="87958"/>
    <lineage>
        <taxon>Eukaryota</taxon>
        <taxon>Metazoa</taxon>
        <taxon>Spiralia</taxon>
        <taxon>Lophotrochozoa</taxon>
        <taxon>Mollusca</taxon>
        <taxon>Gastropoda</taxon>
        <taxon>Patellogastropoda</taxon>
        <taxon>Patelloidea</taxon>
        <taxon>Patellidae</taxon>
        <taxon>Patella</taxon>
    </lineage>
</organism>
<dbReference type="GO" id="GO:0005886">
    <property type="term" value="C:plasma membrane"/>
    <property type="evidence" value="ECO:0007669"/>
    <property type="project" value="TreeGrafter"/>
</dbReference>
<comment type="cofactor">
    <cofactor evidence="2">
        <name>Ca(2+)</name>
        <dbReference type="ChEBI" id="CHEBI:29108"/>
    </cofactor>
</comment>
<dbReference type="Pfam" id="PF03803">
    <property type="entry name" value="Scramblase"/>
    <property type="match status" value="1"/>
</dbReference>
<keyword evidence="2" id="KW-0449">Lipoprotein</keyword>
<proteinExistence type="inferred from homology"/>
<sequence>MENKAENGGGTFHDTQLQPNAPPPPYPGAPDYNYPAQAAQALQQPPIMMQPGQQQMMQQQQMFQMQQMQMQQQMMGGAAMNLFNNHLNNLMAGSNKHSGLLNVVPDVWMTKPEGGPVTSPGLEYLNVLDKVLIYQQINIVGVMNRSTSSTYKILNDAEQIIYKASKQSAARIDTPMATAAGFHLGITDENGQEIIRTGRSEKCCSGAPCCSCISLNEFTIQTPPGQVAGVVSQGPSLMSTVYNIESGDGQLLYKITNNNCLLCGNACAERIPFTIKSADSGVQVGTIQAMQQDIFQKMLTNSAGFIVTFDGTLDARDKAILMACGFFVEANFYAKYHRGRRSRRR</sequence>
<dbReference type="AlphaFoldDB" id="A0AAN8JEY5"/>
<name>A0AAN8JEY5_PATCE</name>
<evidence type="ECO:0000313" key="5">
    <source>
        <dbReference type="Proteomes" id="UP001347796"/>
    </source>
</evidence>
<feature type="region of interest" description="Disordered" evidence="3">
    <location>
        <begin position="1"/>
        <end position="33"/>
    </location>
</feature>
<accession>A0AAN8JEY5</accession>
<evidence type="ECO:0000313" key="4">
    <source>
        <dbReference type="EMBL" id="KAK6175660.1"/>
    </source>
</evidence>
<gene>
    <name evidence="4" type="ORF">SNE40_014068</name>
</gene>
<dbReference type="PANTHER" id="PTHR23248">
    <property type="entry name" value="PHOSPHOLIPID SCRAMBLASE-RELATED"/>
    <property type="match status" value="1"/>
</dbReference>
<dbReference type="EMBL" id="JAZGQO010000010">
    <property type="protein sequence ID" value="KAK6175660.1"/>
    <property type="molecule type" value="Genomic_DNA"/>
</dbReference>
<dbReference type="Proteomes" id="UP001347796">
    <property type="component" value="Unassembled WGS sequence"/>
</dbReference>
<comment type="function">
    <text evidence="2">May mediate accelerated ATP-independent bidirectional transbilayer migration of phospholipids upon binding calcium ions that results in a loss of phospholipid asymmetry in the plasma membrane.</text>
</comment>
<comment type="similarity">
    <text evidence="1 2">Belongs to the phospholipid scramblase family.</text>
</comment>
<reference evidence="4 5" key="1">
    <citation type="submission" date="2024-01" db="EMBL/GenBank/DDBJ databases">
        <title>The genome of the rayed Mediterranean limpet Patella caerulea (Linnaeus, 1758).</title>
        <authorList>
            <person name="Anh-Thu Weber A."/>
            <person name="Halstead-Nussloch G."/>
        </authorList>
    </citation>
    <scope>NUCLEOTIDE SEQUENCE [LARGE SCALE GENOMIC DNA]</scope>
    <source>
        <strain evidence="4">AATW-2023a</strain>
        <tissue evidence="4">Whole specimen</tissue>
    </source>
</reference>
<dbReference type="GO" id="GO:0017128">
    <property type="term" value="F:phospholipid scramblase activity"/>
    <property type="evidence" value="ECO:0007669"/>
    <property type="project" value="InterPro"/>
</dbReference>
<dbReference type="InterPro" id="IPR005552">
    <property type="entry name" value="Scramblase"/>
</dbReference>
<protein>
    <recommendedName>
        <fullName evidence="2">Phospholipid scramblase</fullName>
    </recommendedName>
</protein>